<dbReference type="PANTHER" id="PTHR11655">
    <property type="entry name" value="60S/50S RIBOSOMAL PROTEIN L6/L9"/>
    <property type="match status" value="1"/>
</dbReference>
<dbReference type="GO" id="GO:0019843">
    <property type="term" value="F:rRNA binding"/>
    <property type="evidence" value="ECO:0007669"/>
    <property type="project" value="UniProtKB-UniRule"/>
</dbReference>
<feature type="domain" description="Large ribosomal subunit protein uL6 alpha-beta" evidence="8">
    <location>
        <begin position="91"/>
        <end position="164"/>
    </location>
</feature>
<dbReference type="InterPro" id="IPR000702">
    <property type="entry name" value="Ribosomal_uL6-like"/>
</dbReference>
<evidence type="ECO:0000256" key="3">
    <source>
        <dbReference type="ARBA" id="ARBA00022980"/>
    </source>
</evidence>
<dbReference type="InterPro" id="IPR020040">
    <property type="entry name" value="Ribosomal_uL6_a/b-dom"/>
</dbReference>
<comment type="subunit">
    <text evidence="5">Part of the 50S ribosomal subunit.</text>
</comment>
<evidence type="ECO:0000313" key="9">
    <source>
        <dbReference type="EMBL" id="CAI4031245.1"/>
    </source>
</evidence>
<accession>A0AA86T3X7</accession>
<comment type="function">
    <text evidence="5 7">This protein binds to the 23S rRNA, and is important in its secondary structure. It is located near the subunit interface in the base of the L7/L12 stalk, and near the tRNA binding site of the peptidyltransferase center.</text>
</comment>
<evidence type="ECO:0000256" key="7">
    <source>
        <dbReference type="RuleBase" id="RU003870"/>
    </source>
</evidence>
<keyword evidence="4 5" id="KW-0687">Ribonucleoprotein</keyword>
<protein>
    <recommendedName>
        <fullName evidence="5">Large ribosomal subunit protein uL6</fullName>
    </recommendedName>
</protein>
<evidence type="ECO:0000256" key="2">
    <source>
        <dbReference type="ARBA" id="ARBA00022884"/>
    </source>
</evidence>
<dbReference type="AlphaFoldDB" id="A0AA86T3X7"/>
<proteinExistence type="inferred from homology"/>
<evidence type="ECO:0000259" key="8">
    <source>
        <dbReference type="Pfam" id="PF00347"/>
    </source>
</evidence>
<dbReference type="FunFam" id="3.90.930.12:FF:000002">
    <property type="entry name" value="50S ribosomal protein L6"/>
    <property type="match status" value="1"/>
</dbReference>
<dbReference type="RefSeq" id="WP_289268182.1">
    <property type="nucleotide sequence ID" value="NZ_OX365700.1"/>
</dbReference>
<keyword evidence="3 5" id="KW-0689">Ribosomal protein</keyword>
<dbReference type="GO" id="GO:0002181">
    <property type="term" value="P:cytoplasmic translation"/>
    <property type="evidence" value="ECO:0007669"/>
    <property type="project" value="TreeGrafter"/>
</dbReference>
<dbReference type="NCBIfam" id="TIGR03654">
    <property type="entry name" value="L6_bact"/>
    <property type="match status" value="1"/>
</dbReference>
<sequence length="178" mass="19216">MSRIGKKPLQIPAGVDVKVAGNVVTVKGPLGQLTWPLAQGLSVAVQDNTVNVTRQSEERNVRAMHGLTRAELGNMVAGVTKGYERTLEINGVGYKAQLQGKTMSFNVGYINPIEFPLPAGIDAKIDKQTVITLRGIDKRLIGQVAAKLRAIKPPDVYKQKGIKYAGEALRKKEGKTGK</sequence>
<dbReference type="SUPFAM" id="SSF56053">
    <property type="entry name" value="Ribosomal protein L6"/>
    <property type="match status" value="2"/>
</dbReference>
<comment type="similarity">
    <text evidence="5 6">Belongs to the universal ribosomal protein uL6 family.</text>
</comment>
<evidence type="ECO:0000256" key="5">
    <source>
        <dbReference type="HAMAP-Rule" id="MF_01365"/>
    </source>
</evidence>
<evidence type="ECO:0000256" key="4">
    <source>
        <dbReference type="ARBA" id="ARBA00023274"/>
    </source>
</evidence>
<dbReference type="PANTHER" id="PTHR11655:SF14">
    <property type="entry name" value="LARGE RIBOSOMAL SUBUNIT PROTEIN UL6M"/>
    <property type="match status" value="1"/>
</dbReference>
<dbReference type="EMBL" id="OX365700">
    <property type="protein sequence ID" value="CAI4031245.1"/>
    <property type="molecule type" value="Genomic_DNA"/>
</dbReference>
<evidence type="ECO:0000256" key="1">
    <source>
        <dbReference type="ARBA" id="ARBA00022730"/>
    </source>
</evidence>
<dbReference type="Gene3D" id="3.90.930.12">
    <property type="entry name" value="Ribosomal protein L6, alpha-beta domain"/>
    <property type="match status" value="2"/>
</dbReference>
<dbReference type="InterPro" id="IPR036789">
    <property type="entry name" value="Ribosomal_uL6-like_a/b-dom_sf"/>
</dbReference>
<dbReference type="InterPro" id="IPR019906">
    <property type="entry name" value="Ribosomal_uL6_bac-type"/>
</dbReference>
<name>A0AA86T3X7_9BACT</name>
<evidence type="ECO:0000256" key="6">
    <source>
        <dbReference type="RuleBase" id="RU003869"/>
    </source>
</evidence>
<evidence type="ECO:0000313" key="10">
    <source>
        <dbReference type="Proteomes" id="UP001179121"/>
    </source>
</evidence>
<feature type="domain" description="Large ribosomal subunit protein uL6 alpha-beta" evidence="8">
    <location>
        <begin position="11"/>
        <end position="82"/>
    </location>
</feature>
<keyword evidence="1 5" id="KW-0699">rRNA-binding</keyword>
<dbReference type="GO" id="GO:0022625">
    <property type="term" value="C:cytosolic large ribosomal subunit"/>
    <property type="evidence" value="ECO:0007669"/>
    <property type="project" value="UniProtKB-UniRule"/>
</dbReference>
<reference evidence="9" key="1">
    <citation type="submission" date="2022-10" db="EMBL/GenBank/DDBJ databases">
        <authorList>
            <person name="Koch H."/>
        </authorList>
    </citation>
    <scope>NUCLEOTIDE SEQUENCE</scope>
    <source>
        <strain evidence="9">DNF</strain>
    </source>
</reference>
<dbReference type="PRINTS" id="PR00059">
    <property type="entry name" value="RIBOSOMALL6"/>
</dbReference>
<keyword evidence="10" id="KW-1185">Reference proteome</keyword>
<dbReference type="PIRSF" id="PIRSF002162">
    <property type="entry name" value="Ribosomal_L6"/>
    <property type="match status" value="1"/>
</dbReference>
<dbReference type="Pfam" id="PF00347">
    <property type="entry name" value="Ribosomal_L6"/>
    <property type="match status" value="2"/>
</dbReference>
<dbReference type="KEGG" id="nti:DNFV4_01674"/>
<keyword evidence="2 5" id="KW-0694">RNA-binding</keyword>
<organism evidence="9 10">
    <name type="scientific">Nitrospira tepida</name>
    <dbReference type="NCBI Taxonomy" id="2973512"/>
    <lineage>
        <taxon>Bacteria</taxon>
        <taxon>Pseudomonadati</taxon>
        <taxon>Nitrospirota</taxon>
        <taxon>Nitrospiria</taxon>
        <taxon>Nitrospirales</taxon>
        <taxon>Nitrospiraceae</taxon>
        <taxon>Nitrospira</taxon>
    </lineage>
</organism>
<dbReference type="HAMAP" id="MF_01365_B">
    <property type="entry name" value="Ribosomal_uL6_B"/>
    <property type="match status" value="1"/>
</dbReference>
<gene>
    <name evidence="5" type="primary">rplF</name>
    <name evidence="9" type="ORF">DNFV4_01674</name>
</gene>
<dbReference type="GO" id="GO:0003735">
    <property type="term" value="F:structural constituent of ribosome"/>
    <property type="evidence" value="ECO:0007669"/>
    <property type="project" value="UniProtKB-UniRule"/>
</dbReference>
<dbReference type="Proteomes" id="UP001179121">
    <property type="component" value="Chromosome"/>
</dbReference>